<accession>A0A8B8US02</accession>
<dbReference type="AlphaFoldDB" id="A0A8B8US02"/>
<dbReference type="InterPro" id="IPR015943">
    <property type="entry name" value="WD40/YVTN_repeat-like_dom_sf"/>
</dbReference>
<dbReference type="SMART" id="SM00320">
    <property type="entry name" value="WD40"/>
    <property type="match status" value="2"/>
</dbReference>
<reference evidence="4" key="2">
    <citation type="submission" date="2020-01" db="EMBL/GenBank/DDBJ databases">
        <title>Population-level Yeast Reference Genomes.</title>
        <authorList>
            <person name="Yue J.-X."/>
        </authorList>
    </citation>
    <scope>NUCLEOTIDE SEQUENCE</scope>
    <source>
        <strain evidence="4">CBS432</strain>
    </source>
</reference>
<reference evidence="4" key="4">
    <citation type="submission" date="2025-08" db="UniProtKB">
        <authorList>
            <consortium name="RefSeq"/>
        </authorList>
    </citation>
    <scope>IDENTIFICATION</scope>
    <source>
        <strain evidence="4">CBS432</strain>
    </source>
</reference>
<dbReference type="SUPFAM" id="SSF50978">
    <property type="entry name" value="WD40 repeat-like"/>
    <property type="match status" value="1"/>
</dbReference>
<dbReference type="FunFam" id="2.130.10.10:FF:000966">
    <property type="entry name" value="Hsv2p"/>
    <property type="match status" value="1"/>
</dbReference>
<evidence type="ECO:0000313" key="4">
    <source>
        <dbReference type="RefSeq" id="XP_033766557.1"/>
    </source>
</evidence>
<dbReference type="GO" id="GO:0005737">
    <property type="term" value="C:cytoplasm"/>
    <property type="evidence" value="ECO:0007669"/>
    <property type="project" value="UniProtKB-ARBA"/>
</dbReference>
<dbReference type="Pfam" id="PF21032">
    <property type="entry name" value="PROPPIN"/>
    <property type="match status" value="1"/>
</dbReference>
<reference evidence="4" key="3">
    <citation type="submission" date="2025-07" db="EMBL/GenBank/DDBJ databases">
        <authorList>
            <consortium name="NCBI Genome Project"/>
        </authorList>
    </citation>
    <scope>NUCLEOTIDE SEQUENCE</scope>
    <source>
        <strain evidence="4">CBS432</strain>
    </source>
</reference>
<dbReference type="RefSeq" id="XP_033766557.1">
    <property type="nucleotide sequence ID" value="XM_033910666.1"/>
</dbReference>
<dbReference type="Gene3D" id="2.130.10.10">
    <property type="entry name" value="YVTN repeat-like/Quinoprotein amine dehydrogenase"/>
    <property type="match status" value="1"/>
</dbReference>
<evidence type="ECO:0000256" key="2">
    <source>
        <dbReference type="ARBA" id="ARBA00022737"/>
    </source>
</evidence>
<dbReference type="GeneID" id="54630829"/>
<sequence>MDVRRPIREAVNGRRKPKFLSVSFNQDDSCFSVALENGFRIFNTDPLTSKLSKIFKESPTNQSRGTGIGYTRMLYRTNYIALVGGGKRPRHALNKLIIWDDLLQKETITLKFMSSIKDVFLSRIHIVVVLENTIEIFQFQTNPQRTCPILDIPSNGSVDYVVCSSKHLQSQTSSHSQSKIVEIIAFPSSKCVGQIQVADLSQIKHNSQNPKESTLLPTSIIKAHKNQIKLIRLNHQGTMVATCSVQGTLIRIFSTHNGTLIKEFRRGMDKADIYEMSFSPNGGKLAALSNKQTLHIFQIFETNNAETNSVDHSHVNGSSHPLTNYIPKGLWRPKYLDSVWSICNAHLKNPLFDAHRNASSGDATHDDEFYKDRCRIGWCQDINNQEQDDSLVLVWQNSGIWEKFVILEKEQQQDSSKTHYSLNESLRNEDTKSTREPTRWELVRESWREL</sequence>
<dbReference type="InterPro" id="IPR001680">
    <property type="entry name" value="WD40_rpt"/>
</dbReference>
<dbReference type="KEGG" id="spao:SPAR_G04350"/>
<evidence type="ECO:0000256" key="3">
    <source>
        <dbReference type="ARBA" id="ARBA00025740"/>
    </source>
</evidence>
<dbReference type="PANTHER" id="PTHR11227">
    <property type="entry name" value="WD-REPEAT PROTEIN INTERACTING WITH PHOSPHOINOSIDES WIPI -RELATED"/>
    <property type="match status" value="1"/>
</dbReference>
<dbReference type="OrthoDB" id="1667587at2759"/>
<keyword evidence="1" id="KW-0853">WD repeat</keyword>
<keyword evidence="2" id="KW-0677">Repeat</keyword>
<proteinExistence type="inferred from homology"/>
<gene>
    <name evidence="4" type="primary">HSV2</name>
    <name evidence="4" type="ORF">SPAR_G04350</name>
</gene>
<comment type="similarity">
    <text evidence="3">Belongs to the WD repeat PROPPIN family.</text>
</comment>
<dbReference type="VEuPathDB" id="FungiDB:SPAR_G04350"/>
<dbReference type="InterPro" id="IPR036322">
    <property type="entry name" value="WD40_repeat_dom_sf"/>
</dbReference>
<organism evidence="4">
    <name type="scientific">Saccharomyces paradoxus</name>
    <name type="common">Yeast</name>
    <name type="synonym">Saccharomyces douglasii</name>
    <dbReference type="NCBI Taxonomy" id="27291"/>
    <lineage>
        <taxon>Eukaryota</taxon>
        <taxon>Fungi</taxon>
        <taxon>Dikarya</taxon>
        <taxon>Ascomycota</taxon>
        <taxon>Saccharomycotina</taxon>
        <taxon>Saccharomycetes</taxon>
        <taxon>Saccharomycetales</taxon>
        <taxon>Saccharomycetaceae</taxon>
        <taxon>Saccharomyces</taxon>
    </lineage>
</organism>
<reference evidence="4" key="1">
    <citation type="journal article" date="2017" name="Nat. Genet.">
        <title>Contrasting evolutionary genome dynamics between domesticated and wild yeasts.</title>
        <authorList>
            <person name="Yue J.X."/>
            <person name="Li J."/>
            <person name="Aigrain L."/>
            <person name="Hallin J."/>
            <person name="Persson K."/>
            <person name="Oliver K."/>
            <person name="Bergstrom A."/>
            <person name="Coupland P."/>
            <person name="Warringer J."/>
            <person name="Lagomarsino M.C."/>
            <person name="Fischer G."/>
            <person name="Durbin R."/>
            <person name="Liti G."/>
        </authorList>
    </citation>
    <scope>NUCLEOTIDE SEQUENCE</scope>
    <source>
        <strain evidence="4">CBS432</strain>
    </source>
</reference>
<dbReference type="InterPro" id="IPR048720">
    <property type="entry name" value="PROPPIN"/>
</dbReference>
<name>A0A8B8US02_SACPA</name>
<evidence type="ECO:0000256" key="1">
    <source>
        <dbReference type="ARBA" id="ARBA00022574"/>
    </source>
</evidence>
<protein>
    <submittedName>
        <fullName evidence="4">Phosphatidylinositol-3,5-bisphosphate binding protein HSV2</fullName>
    </submittedName>
</protein>